<reference evidence="1" key="1">
    <citation type="submission" date="2022-06" db="EMBL/GenBank/DDBJ databases">
        <title>Draft genome sequences of Leminorella grimontii str. JCM5902.</title>
        <authorList>
            <person name="Wakabayashi Y."/>
            <person name="Kojima K."/>
        </authorList>
    </citation>
    <scope>NUCLEOTIDE SEQUENCE</scope>
    <source>
        <strain evidence="1">JCM 5902</strain>
    </source>
</reference>
<dbReference type="AlphaFoldDB" id="A0AAV5N5C3"/>
<dbReference type="Proteomes" id="UP001058124">
    <property type="component" value="Unassembled WGS sequence"/>
</dbReference>
<dbReference type="EMBL" id="BRLH01000012">
    <property type="protein sequence ID" value="GKX57190.1"/>
    <property type="molecule type" value="Genomic_DNA"/>
</dbReference>
<proteinExistence type="predicted"/>
<gene>
    <name evidence="1" type="ORF">SOASR030_33020</name>
</gene>
<accession>A0AAV5N5C3</accession>
<protein>
    <submittedName>
        <fullName evidence="1">Uncharacterized protein</fullName>
    </submittedName>
</protein>
<sequence length="65" mass="8026">MTLNFLKNVYTWRLWVRPEISRGDEFSEDILNNLRRDIYFGGGWHLFFMIRKDYTKNWLKKLIIG</sequence>
<organism evidence="1 2">
    <name type="scientific">Leminorella grimontii</name>
    <dbReference type="NCBI Taxonomy" id="82981"/>
    <lineage>
        <taxon>Bacteria</taxon>
        <taxon>Pseudomonadati</taxon>
        <taxon>Pseudomonadota</taxon>
        <taxon>Gammaproteobacteria</taxon>
        <taxon>Enterobacterales</taxon>
        <taxon>Budviciaceae</taxon>
        <taxon>Leminorella</taxon>
    </lineage>
</organism>
<comment type="caution">
    <text evidence="1">The sequence shown here is derived from an EMBL/GenBank/DDBJ whole genome shotgun (WGS) entry which is preliminary data.</text>
</comment>
<evidence type="ECO:0000313" key="2">
    <source>
        <dbReference type="Proteomes" id="UP001058124"/>
    </source>
</evidence>
<keyword evidence="2" id="KW-1185">Reference proteome</keyword>
<evidence type="ECO:0000313" key="1">
    <source>
        <dbReference type="EMBL" id="GKX57190.1"/>
    </source>
</evidence>
<name>A0AAV5N5C3_9GAMM</name>